<dbReference type="Pfam" id="PF09391">
    <property type="entry name" value="DUF2000"/>
    <property type="match status" value="1"/>
</dbReference>
<reference evidence="2" key="1">
    <citation type="journal article" date="2019" name="Int. J. Syst. Evol. Microbiol.">
        <title>The Global Catalogue of Microorganisms (GCM) 10K type strain sequencing project: providing services to taxonomists for standard genome sequencing and annotation.</title>
        <authorList>
            <consortium name="The Broad Institute Genomics Platform"/>
            <consortium name="The Broad Institute Genome Sequencing Center for Infectious Disease"/>
            <person name="Wu L."/>
            <person name="Ma J."/>
        </authorList>
    </citation>
    <scope>NUCLEOTIDE SEQUENCE [LARGE SCALE GENOMIC DNA]</scope>
    <source>
        <strain evidence="2">JCM 16540</strain>
    </source>
</reference>
<evidence type="ECO:0008006" key="3">
    <source>
        <dbReference type="Google" id="ProtNLM"/>
    </source>
</evidence>
<evidence type="ECO:0000313" key="1">
    <source>
        <dbReference type="EMBL" id="GAA3579096.1"/>
    </source>
</evidence>
<dbReference type="SUPFAM" id="SSF102462">
    <property type="entry name" value="Peptidyl-tRNA hydrolase II"/>
    <property type="match status" value="1"/>
</dbReference>
<organism evidence="1 2">
    <name type="scientific">Microlunatus spumicola</name>
    <dbReference type="NCBI Taxonomy" id="81499"/>
    <lineage>
        <taxon>Bacteria</taxon>
        <taxon>Bacillati</taxon>
        <taxon>Actinomycetota</taxon>
        <taxon>Actinomycetes</taxon>
        <taxon>Propionibacteriales</taxon>
        <taxon>Propionibacteriaceae</taxon>
        <taxon>Microlunatus</taxon>
    </lineage>
</organism>
<protein>
    <recommendedName>
        <fullName evidence="3">DUF2000 domain-containing protein</fullName>
    </recommendedName>
</protein>
<proteinExistence type="predicted"/>
<name>A0ABP6Y8H4_9ACTN</name>
<dbReference type="RefSeq" id="WP_204913078.1">
    <property type="nucleotide sequence ID" value="NZ_BAAAYR010000007.1"/>
</dbReference>
<dbReference type="Gene3D" id="3.40.1490.10">
    <property type="entry name" value="Bit1"/>
    <property type="match status" value="1"/>
</dbReference>
<keyword evidence="2" id="KW-1185">Reference proteome</keyword>
<comment type="caution">
    <text evidence="1">The sequence shown here is derived from an EMBL/GenBank/DDBJ whole genome shotgun (WGS) entry which is preliminary data.</text>
</comment>
<dbReference type="Proteomes" id="UP001500767">
    <property type="component" value="Unassembled WGS sequence"/>
</dbReference>
<dbReference type="EMBL" id="BAAAYR010000007">
    <property type="protein sequence ID" value="GAA3579096.1"/>
    <property type="molecule type" value="Genomic_DNA"/>
</dbReference>
<dbReference type="InterPro" id="IPR018988">
    <property type="entry name" value="DUF2000"/>
</dbReference>
<evidence type="ECO:0000313" key="2">
    <source>
        <dbReference type="Proteomes" id="UP001500767"/>
    </source>
</evidence>
<sequence length="155" mass="16228">MTERIGFTPDEVRTDAPTRAARLKWVVVVDASLPPGRAVNAAVCVAAATATAVDGLLGPDAVDADGSVHPGLPWAGCSVLAATTEQLAGIRARAVEKPDVHVADMPAYGQLTRVYDGYLEQVAEHRTADLDLLAVSLVGPRNRVDKVVGRLPLLA</sequence>
<dbReference type="InterPro" id="IPR023476">
    <property type="entry name" value="Pep_tRNA_hydro_II_dom_sf"/>
</dbReference>
<accession>A0ABP6Y8H4</accession>
<gene>
    <name evidence="1" type="ORF">GCM10022197_40710</name>
</gene>